<dbReference type="Pfam" id="PF13620">
    <property type="entry name" value="CarboxypepD_reg"/>
    <property type="match status" value="1"/>
</dbReference>
<keyword evidence="3" id="KW-1134">Transmembrane beta strand</keyword>
<keyword evidence="7" id="KW-0732">Signal</keyword>
<dbReference type="GO" id="GO:0044718">
    <property type="term" value="P:siderophore transmembrane transport"/>
    <property type="evidence" value="ECO:0007669"/>
    <property type="project" value="TreeGrafter"/>
</dbReference>
<keyword evidence="6" id="KW-0998">Cell outer membrane</keyword>
<dbReference type="GO" id="GO:0030246">
    <property type="term" value="F:carbohydrate binding"/>
    <property type="evidence" value="ECO:0007669"/>
    <property type="project" value="InterPro"/>
</dbReference>
<dbReference type="GO" id="GO:0009279">
    <property type="term" value="C:cell outer membrane"/>
    <property type="evidence" value="ECO:0007669"/>
    <property type="project" value="UniProtKB-SubCell"/>
</dbReference>
<dbReference type="GO" id="GO:0015344">
    <property type="term" value="F:siderophore uptake transmembrane transporter activity"/>
    <property type="evidence" value="ECO:0007669"/>
    <property type="project" value="TreeGrafter"/>
</dbReference>
<keyword evidence="2" id="KW-0813">Transport</keyword>
<dbReference type="KEGG" id="abas:ACPOL_4064"/>
<dbReference type="EMBL" id="CP030840">
    <property type="protein sequence ID" value="AXC13343.1"/>
    <property type="molecule type" value="Genomic_DNA"/>
</dbReference>
<dbReference type="OrthoDB" id="97893at2"/>
<keyword evidence="4" id="KW-0812">Transmembrane</keyword>
<evidence type="ECO:0000313" key="9">
    <source>
        <dbReference type="EMBL" id="AXC13343.1"/>
    </source>
</evidence>
<feature type="signal peptide" evidence="7">
    <location>
        <begin position="1"/>
        <end position="26"/>
    </location>
</feature>
<dbReference type="InterPro" id="IPR013784">
    <property type="entry name" value="Carb-bd-like_fold"/>
</dbReference>
<dbReference type="InterPro" id="IPR039426">
    <property type="entry name" value="TonB-dep_rcpt-like"/>
</dbReference>
<dbReference type="SUPFAM" id="SSF56935">
    <property type="entry name" value="Porins"/>
    <property type="match status" value="1"/>
</dbReference>
<evidence type="ECO:0000259" key="8">
    <source>
        <dbReference type="Pfam" id="PF25183"/>
    </source>
</evidence>
<evidence type="ECO:0000256" key="6">
    <source>
        <dbReference type="ARBA" id="ARBA00023237"/>
    </source>
</evidence>
<dbReference type="PANTHER" id="PTHR30069">
    <property type="entry name" value="TONB-DEPENDENT OUTER MEMBRANE RECEPTOR"/>
    <property type="match status" value="1"/>
</dbReference>
<accession>A0A2Z5G2B7</accession>
<keyword evidence="10" id="KW-1185">Reference proteome</keyword>
<dbReference type="RefSeq" id="WP_114208357.1">
    <property type="nucleotide sequence ID" value="NZ_CP030840.1"/>
</dbReference>
<dbReference type="Proteomes" id="UP000253606">
    <property type="component" value="Chromosome"/>
</dbReference>
<dbReference type="AlphaFoldDB" id="A0A2Z5G2B7"/>
<evidence type="ECO:0000313" key="10">
    <source>
        <dbReference type="Proteomes" id="UP000253606"/>
    </source>
</evidence>
<dbReference type="InterPro" id="IPR057601">
    <property type="entry name" value="Oar-like_b-barrel"/>
</dbReference>
<sequence>MALRFSIPLRLLFLGLIFGLASGVWAQENAVITGTVTDSTGAVVPSITITLTNPATGQVRTDNSSSSGTYNFPNLGVGTYNLTAGGTGFQKYSRTGIVVNVAQTLREDVLLTVGSEGQTVTVHADALQTQTETSDISTLISGQQVTQLATNGRNVTALAALGLGVANNLPAFAGVNALTSANGISFNGTRVSHNVYMLDGGELNDRGCGGCFSSLPAIDALSEFQTLDSNYPPDYGVGSGGVVLMVIKSGSHDFHGSAYYFNRNEDYDANNYFTKAAGQGRPKFRLNEPGFNIGGPVWIPHVYNSNRNRTFFFVNEEWRRLIQGSSPTTANTIAASNFPTLGQPLNYTIPSNGVAPIVPATSNAPLYPANWVVGQPIPTNPDGTITIPANLIDQNAVRELNQNTFPHPNFGTNQYVSSVAQPTTVREDVVRIDHTINSKLALMGHYLHDQTSQAYYPPLWSDGSYPTVGSTLLNPSWAATVKLTQTLSPNLLNETAFLYSGNTIHLDPVAGAGSSYTQPTGWDQTTFFTGNNDGNRLPEIDLGAPYSTNWTSSYFPWKNSYEGYNTRDDLSWTRGKHQMKFGFAWLHDPKNQQLQANTQGTAVFNNNTYTKDSYVNFVLGDTASFTQLNFLAGKHWVNNNYSFYVNDNFHVSSELTLNVGIRFDGMPHAFERFNQFANFYPASFNATTASTALVNDGSGTLNPAALTPFAGGSFYLNGIREAGVNGFPRGVVKNSYNSWQPRIGFAFNPGGDGKMVIRGGFGMFFERVQGNDVYNAALNPPFAYQPSANNVYFSNPNISTATGTVPAVLPSFPSTLTSLSYNYPNPGTAEFSFGVQRQLAPSIVAVVQYVGTTGWHQSDDRHINTLPLFDPANGSYDNRQAVAGGANANLYRQFLGFSDVNQEETETNANYNGLQAGLRIENKHGVTVTFAYTYSHETDQVSSDLGGISNPFNTAYDRGSGTLDQRHIFNASYIYALPFFLHSSNMLERTALGGWEVSGITSIHSGAPQYITYTGPDTLGLGGGTTNRPDLVAKVHYPKTRLAWFSTNSFAAPIAPWVSGAGGANAGFGSAGKDAVRLPGLQNWNLSLFKTVPLSSKEGGPGLELRFESFNVFNHTQFNAIDANTNDSNFGQVTSAYDPRTLQLGAKIHF</sequence>
<dbReference type="SUPFAM" id="SSF49452">
    <property type="entry name" value="Starch-binding domain-like"/>
    <property type="match status" value="1"/>
</dbReference>
<dbReference type="Gene3D" id="2.40.170.20">
    <property type="entry name" value="TonB-dependent receptor, beta-barrel domain"/>
    <property type="match status" value="1"/>
</dbReference>
<keyword evidence="5" id="KW-0472">Membrane</keyword>
<dbReference type="PANTHER" id="PTHR30069:SF46">
    <property type="entry name" value="OAR PROTEIN"/>
    <property type="match status" value="1"/>
</dbReference>
<dbReference type="Gene3D" id="2.60.40.1120">
    <property type="entry name" value="Carboxypeptidase-like, regulatory domain"/>
    <property type="match status" value="1"/>
</dbReference>
<evidence type="ECO:0000256" key="3">
    <source>
        <dbReference type="ARBA" id="ARBA00022452"/>
    </source>
</evidence>
<organism evidence="9 10">
    <name type="scientific">Acidisarcina polymorpha</name>
    <dbReference type="NCBI Taxonomy" id="2211140"/>
    <lineage>
        <taxon>Bacteria</taxon>
        <taxon>Pseudomonadati</taxon>
        <taxon>Acidobacteriota</taxon>
        <taxon>Terriglobia</taxon>
        <taxon>Terriglobales</taxon>
        <taxon>Acidobacteriaceae</taxon>
        <taxon>Acidisarcina</taxon>
    </lineage>
</organism>
<evidence type="ECO:0000256" key="2">
    <source>
        <dbReference type="ARBA" id="ARBA00022448"/>
    </source>
</evidence>
<feature type="chain" id="PRO_5016462660" evidence="7">
    <location>
        <begin position="27"/>
        <end position="1150"/>
    </location>
</feature>
<dbReference type="Pfam" id="PF25183">
    <property type="entry name" value="OMP_b-brl_4"/>
    <property type="match status" value="1"/>
</dbReference>
<evidence type="ECO:0000256" key="4">
    <source>
        <dbReference type="ARBA" id="ARBA00022692"/>
    </source>
</evidence>
<protein>
    <submittedName>
        <fullName evidence="9">Oar protein</fullName>
    </submittedName>
</protein>
<evidence type="ECO:0000256" key="1">
    <source>
        <dbReference type="ARBA" id="ARBA00004571"/>
    </source>
</evidence>
<gene>
    <name evidence="9" type="ORF">ACPOL_4064</name>
</gene>
<evidence type="ECO:0000256" key="7">
    <source>
        <dbReference type="SAM" id="SignalP"/>
    </source>
</evidence>
<evidence type="ECO:0000256" key="5">
    <source>
        <dbReference type="ARBA" id="ARBA00023136"/>
    </source>
</evidence>
<name>A0A2Z5G2B7_9BACT</name>
<feature type="domain" description="TonB-dependent transporter Oar-like beta-barrel" evidence="8">
    <location>
        <begin position="246"/>
        <end position="1143"/>
    </location>
</feature>
<reference evidence="9" key="1">
    <citation type="journal article" date="2018" name="Front. Microbiol.">
        <title>Hydrolytic Capabilities as a Key to Environmental Success: Chitinolytic and Cellulolytic Acidobacteria From Acidic Sub-arctic Soils and Boreal Peatlands.</title>
        <authorList>
            <person name="Belova S.E."/>
            <person name="Ravin N.V."/>
            <person name="Pankratov T.A."/>
            <person name="Rakitin A.L."/>
            <person name="Ivanova A.A."/>
            <person name="Beletsky A.V."/>
            <person name="Mardanov A.V."/>
            <person name="Sinninghe Damste J.S."/>
            <person name="Dedysh S.N."/>
        </authorList>
    </citation>
    <scope>NUCLEOTIDE SEQUENCE [LARGE SCALE GENOMIC DNA]</scope>
    <source>
        <strain evidence="9">SBC82</strain>
    </source>
</reference>
<proteinExistence type="predicted"/>
<dbReference type="InterPro" id="IPR036942">
    <property type="entry name" value="Beta-barrel_TonB_sf"/>
</dbReference>
<comment type="subcellular location">
    <subcellularLocation>
        <location evidence="1">Cell outer membrane</location>
        <topology evidence="1">Multi-pass membrane protein</topology>
    </subcellularLocation>
</comment>